<evidence type="ECO:0000313" key="2">
    <source>
        <dbReference type="EMBL" id="PXF21435.1"/>
    </source>
</evidence>
<dbReference type="AlphaFoldDB" id="A0A2V3HQV9"/>
<reference evidence="2 3" key="1">
    <citation type="journal article" date="2015" name="Nat. Commun.">
        <title>Genomic and transcriptomic evidence for scavenging of diverse organic compounds by widespread deep-sea archaea.</title>
        <authorList>
            <person name="Li M."/>
            <person name="Baker B.J."/>
            <person name="Anantharaman K."/>
            <person name="Jain S."/>
            <person name="Breier J.A."/>
            <person name="Dick G.J."/>
        </authorList>
    </citation>
    <scope>NUCLEOTIDE SEQUENCE [LARGE SCALE GENOMIC DNA]</scope>
    <source>
        <strain evidence="2">Cayman_51_deep</strain>
    </source>
</reference>
<feature type="compositionally biased region" description="Basic and acidic residues" evidence="1">
    <location>
        <begin position="31"/>
        <end position="45"/>
    </location>
</feature>
<dbReference type="SUPFAM" id="SSF53335">
    <property type="entry name" value="S-adenosyl-L-methionine-dependent methyltransferases"/>
    <property type="match status" value="1"/>
</dbReference>
<feature type="region of interest" description="Disordered" evidence="1">
    <location>
        <begin position="1"/>
        <end position="45"/>
    </location>
</feature>
<comment type="caution">
    <text evidence="2">The sequence shown here is derived from an EMBL/GenBank/DDBJ whole genome shotgun (WGS) entry which is preliminary data.</text>
</comment>
<accession>A0A2V3HQV9</accession>
<organism evidence="2 3">
    <name type="scientific">Candidatus Thalassarchaeum betae</name>
    <dbReference type="NCBI Taxonomy" id="2599289"/>
    <lineage>
        <taxon>Archaea</taxon>
        <taxon>Methanobacteriati</taxon>
        <taxon>Thermoplasmatota</taxon>
        <taxon>Candidatus Poseidoniia</taxon>
        <taxon>Candidatus Poseidoniales</taxon>
        <taxon>Candidatus Thalassarchaeaceae</taxon>
        <taxon>Candidatus Thalassarchaeum</taxon>
    </lineage>
</organism>
<evidence type="ECO:0008006" key="4">
    <source>
        <dbReference type="Google" id="ProtNLM"/>
    </source>
</evidence>
<dbReference type="EMBL" id="PSPG01000008">
    <property type="protein sequence ID" value="PXF21435.1"/>
    <property type="molecule type" value="Genomic_DNA"/>
</dbReference>
<dbReference type="Proteomes" id="UP000248161">
    <property type="component" value="Unassembled WGS sequence"/>
</dbReference>
<protein>
    <recommendedName>
        <fullName evidence="4">THUMP-like domain-containing protein</fullName>
    </recommendedName>
</protein>
<evidence type="ECO:0000313" key="3">
    <source>
        <dbReference type="Proteomes" id="UP000248161"/>
    </source>
</evidence>
<sequence>MLGGSDVGEGSRHTALNPSAQIAKEARKRVRAEPARKGEPSFHMTEEMRRLSTPWYVALARARRIDSSVLPAGVILDAAAGSGLQLVAYSRELKRPALGVEMDGNIAVLCAANMHINSDEGDLQRSMDRVIIGDGSDAEGAITEYWNSLREAGTRAHPPIAMLHLDPARPPDAQAHDVDEMQPAIGPVLSSWGKHLQSGPRGPAVLLDLSPRLGEEQQGIIDAIVEVTFPGVSRTWEWLSQGGGRVDRLSLWVGSLSSKKSRRCVRMGTKNVLATIEGAPAGSEVVQMNTPPPFGAWMTIVDPALVHSGLQEAWLKRALREGGGHSWLRLEGRRPLLIHTDPLNGSDDVGGFVVASGEIVQHRLRPPELHTIDQTAASAARNGIGKVTLRCSLDPDIHPTLQRRLDRELKEVDGARGFMVDIDLERGSGSHKLYVVCKG</sequence>
<gene>
    <name evidence="2" type="ORF">CXX69_04315</name>
</gene>
<evidence type="ECO:0000256" key="1">
    <source>
        <dbReference type="SAM" id="MobiDB-lite"/>
    </source>
</evidence>
<dbReference type="InterPro" id="IPR029063">
    <property type="entry name" value="SAM-dependent_MTases_sf"/>
</dbReference>
<name>A0A2V3HQV9_9ARCH</name>
<proteinExistence type="predicted"/>
<dbReference type="Gene3D" id="3.40.50.150">
    <property type="entry name" value="Vaccinia Virus protein VP39"/>
    <property type="match status" value="1"/>
</dbReference>